<evidence type="ECO:0000313" key="3">
    <source>
        <dbReference type="Proteomes" id="UP001549920"/>
    </source>
</evidence>
<dbReference type="CDD" id="cd00303">
    <property type="entry name" value="retropepsin_like"/>
    <property type="match status" value="1"/>
</dbReference>
<dbReference type="Pfam" id="PF05380">
    <property type="entry name" value="Peptidase_A17"/>
    <property type="match status" value="1"/>
</dbReference>
<keyword evidence="3" id="KW-1185">Reference proteome</keyword>
<dbReference type="InterPro" id="IPR005312">
    <property type="entry name" value="DUF1759"/>
</dbReference>
<dbReference type="Gene3D" id="3.10.10.10">
    <property type="entry name" value="HIV Type 1 Reverse Transcriptase, subunit A, domain 1"/>
    <property type="match status" value="1"/>
</dbReference>
<organism evidence="2 3">
    <name type="scientific">Loxostege sticticalis</name>
    <name type="common">Beet webworm moth</name>
    <dbReference type="NCBI Taxonomy" id="481309"/>
    <lineage>
        <taxon>Eukaryota</taxon>
        <taxon>Metazoa</taxon>
        <taxon>Ecdysozoa</taxon>
        <taxon>Arthropoda</taxon>
        <taxon>Hexapoda</taxon>
        <taxon>Insecta</taxon>
        <taxon>Pterygota</taxon>
        <taxon>Neoptera</taxon>
        <taxon>Endopterygota</taxon>
        <taxon>Lepidoptera</taxon>
        <taxon>Glossata</taxon>
        <taxon>Ditrysia</taxon>
        <taxon>Pyraloidea</taxon>
        <taxon>Crambidae</taxon>
        <taxon>Pyraustinae</taxon>
        <taxon>Loxostege</taxon>
    </lineage>
</organism>
<dbReference type="CDD" id="cd01644">
    <property type="entry name" value="RT_pepA17"/>
    <property type="match status" value="1"/>
</dbReference>
<gene>
    <name evidence="2" type="ORF">ABMA27_007278</name>
</gene>
<dbReference type="PANTHER" id="PTHR47331">
    <property type="entry name" value="PHD-TYPE DOMAIN-CONTAINING PROTEIN"/>
    <property type="match status" value="1"/>
</dbReference>
<evidence type="ECO:0000259" key="1">
    <source>
        <dbReference type="PROSITE" id="PS50994"/>
    </source>
</evidence>
<dbReference type="Pfam" id="PF00078">
    <property type="entry name" value="RVT_1"/>
    <property type="match status" value="1"/>
</dbReference>
<reference evidence="2 3" key="1">
    <citation type="submission" date="2024-06" db="EMBL/GenBank/DDBJ databases">
        <title>A chromosome-level genome assembly of beet webworm, Loxostege sticticalis.</title>
        <authorList>
            <person name="Zhang Y."/>
        </authorList>
    </citation>
    <scope>NUCLEOTIDE SEQUENCE [LARGE SCALE GENOMIC DNA]</scope>
    <source>
        <strain evidence="2">AQ026</strain>
        <tissue evidence="2">Whole body</tissue>
    </source>
</reference>
<feature type="domain" description="Integrase catalytic" evidence="1">
    <location>
        <begin position="1458"/>
        <end position="1567"/>
    </location>
</feature>
<dbReference type="SUPFAM" id="SSF56672">
    <property type="entry name" value="DNA/RNA polymerases"/>
    <property type="match status" value="1"/>
</dbReference>
<accession>A0ABR3HEV1</accession>
<dbReference type="InterPro" id="IPR036397">
    <property type="entry name" value="RNaseH_sf"/>
</dbReference>
<dbReference type="Proteomes" id="UP001549920">
    <property type="component" value="Unassembled WGS sequence"/>
</dbReference>
<name>A0ABR3HEV1_LOXSC</name>
<dbReference type="PANTHER" id="PTHR47331:SF5">
    <property type="entry name" value="RIBONUCLEASE H"/>
    <property type="match status" value="1"/>
</dbReference>
<dbReference type="Gene3D" id="3.30.420.10">
    <property type="entry name" value="Ribonuclease H-like superfamily/Ribonuclease H"/>
    <property type="match status" value="1"/>
</dbReference>
<dbReference type="EMBL" id="JBEUOH010000020">
    <property type="protein sequence ID" value="KAL0868950.1"/>
    <property type="molecule type" value="Genomic_DNA"/>
</dbReference>
<protein>
    <recommendedName>
        <fullName evidence="1">Integrase catalytic domain-containing protein</fullName>
    </recommendedName>
</protein>
<dbReference type="InterPro" id="IPR008042">
    <property type="entry name" value="Retrotrans_Pao"/>
</dbReference>
<dbReference type="InterPro" id="IPR012337">
    <property type="entry name" value="RNaseH-like_sf"/>
</dbReference>
<dbReference type="InterPro" id="IPR000477">
    <property type="entry name" value="RT_dom"/>
</dbReference>
<dbReference type="InterPro" id="IPR043502">
    <property type="entry name" value="DNA/RNA_pol_sf"/>
</dbReference>
<dbReference type="PROSITE" id="PS50994">
    <property type="entry name" value="INTEGRASE"/>
    <property type="match status" value="1"/>
</dbReference>
<dbReference type="Gene3D" id="3.30.70.270">
    <property type="match status" value="1"/>
</dbReference>
<comment type="caution">
    <text evidence="2">The sequence shown here is derived from an EMBL/GenBank/DDBJ whole genome shotgun (WGS) entry which is preliminary data.</text>
</comment>
<evidence type="ECO:0000313" key="2">
    <source>
        <dbReference type="EMBL" id="KAL0868950.1"/>
    </source>
</evidence>
<dbReference type="Pfam" id="PF03564">
    <property type="entry name" value="DUF1759"/>
    <property type="match status" value="1"/>
</dbReference>
<sequence>MADSKDLEKLIKKRSALKSKLTIFNNYVTLLKSSPKLSPEQLLDLEGRFDKFEAIYPIFDDLQSDIELLSDDPADECQDREQFEDQYHKLAASARSLLGARLQRDLRDGSVSCHEDVQASNSKLNCVRLPKIDLPVFHGNYQHWLKFRDTFTSLIHSRQDMDDINKLHYLHASLKGSALLVIDNLDFKADNYESAWKLLCDRYDNKRLLVNNHVQALFNVERMQKESCDSIRNLIDVTNKNLRALSSLNQPTEYWDTLIIHMMSEKLDSVTYRVWEEHRNTLTDPPSLKIFITFLSNRADLLETIQEKGKIQKDNSNYKQNSNFLIDTFQNNKNKTINSNNHNKSNNIFNNKNLKAKQNIYNLKSYKCILCNESHYLFNCEKFRSLSIEDRIQKAKETKVCLNCLRPGHIDSKCSLVPCRYCKKRHNTLLHLSELEPTPVPAIPVNSINHLANDSNSSKQFTTPSHVLLSTALVKVLDGRGGAHSARLLLDNGSTANIVTQSLCGKLGLSRRDAYSTVTGINQHTSQCTQSCSLTIMSIHDDFKFTVDCLILPEITKCLPSSFINIESIPLPKGIQLADPTFNIPSVIDILVGAEVFWSVLGNNQINLGKNQPKLYETKLGWLVSGHVARLQHSFQNPVCNFLNEEPNPDLTRFWELDTVAAKHSLSPEERACEQSFLLNTTRKEDGRFVVTMPLKEDPSVLGDSFQQAKCRFLSLERRFNRDPGFKEMYFNFLLEYEHLGHMTENKEPSSNCLPQSPNYFMPHHGVIRESSTTTKLRTVFDASAPTTSGLSLNNILMVGPTVQEDLFSILLRFRQHKYVVTGDIEKMYRAIELDPAQRPLQQIIFRTDPKQPLKTFTLNTVSFGTACAPYLATKCLVSLASSAQDGDVKQAIKRDFYVDDYLGGSSSIEDTVRICKGVISTLESAKFNLRKLKSNNQLILNQISPSSPNSNNVLNLSDIDLNAACKTLGLNWICDTDYLSFSININVNKKVTKRHILSVISQIFDPLGLVGPCVIEAKIIMQRLWIEQCTWDEEVSLEIKQLWLAFANTLPFLNELKINRWVLNNDSVSYEVHAFSDASERAYGVCIYIRSIDSFGAVTVKLLTSKNRVAPIKPLSTPRLELSAALLAARLCSKVLASLTIPISNCKFWCDSTIVLGWLKTPPSELKSFVRNRVHEIQESTEGHTWSYVPSADNPADLVSRGLKADLISSSSLWWSGPTFLLKDQTHWPKKPNERHDLPELISSSVARNNQPNADVVSCFVDLDSSVDDVVSCFINKKSNFKSLQRSMAYLLRFIYNCRNKNNKIIGHLSVEELQNSLNLIIRKSQVEMFPDEYAILKSQKSLPNKNRLLSLSPFLDSNDIIRVGGRLNNSPYNYDVKHPILLCSKHHLTIILFDNFHKKYLHAGPQLLLANIRQTFWPLGGRNLSKKCVNKCVRCCRYKAKTVQPIMGQLPSSRTELEFPFLHCSVDYAGPVLIADRKGRGCKLLKSFLAIFICNSVKALHIELVTALSSEAYLAALNRFVSRRGKPQSITSDNGTNFVGTYNELSTFLLHRRVENQTRHHSEGI</sequence>
<dbReference type="InterPro" id="IPR043128">
    <property type="entry name" value="Rev_trsase/Diguanyl_cyclase"/>
</dbReference>
<dbReference type="SUPFAM" id="SSF53098">
    <property type="entry name" value="Ribonuclease H-like"/>
    <property type="match status" value="1"/>
</dbReference>
<proteinExistence type="predicted"/>
<dbReference type="InterPro" id="IPR001584">
    <property type="entry name" value="Integrase_cat-core"/>
</dbReference>